<dbReference type="GO" id="GO:0005576">
    <property type="term" value="C:extracellular region"/>
    <property type="evidence" value="ECO:0007669"/>
    <property type="project" value="InterPro"/>
</dbReference>
<reference evidence="5" key="1">
    <citation type="submission" date="2022-12" db="EMBL/GenBank/DDBJ databases">
        <title>Chromosome-level genome assembly of the bean flower thrips Megalurothrips usitatus.</title>
        <authorList>
            <person name="Ma L."/>
            <person name="Liu Q."/>
            <person name="Li H."/>
            <person name="Cai W."/>
        </authorList>
    </citation>
    <scope>NUCLEOTIDE SEQUENCE</scope>
    <source>
        <strain evidence="5">Cailab_2022a</strain>
    </source>
</reference>
<evidence type="ECO:0000313" key="6">
    <source>
        <dbReference type="Proteomes" id="UP001075354"/>
    </source>
</evidence>
<dbReference type="CDD" id="cd00112">
    <property type="entry name" value="LDLa"/>
    <property type="match status" value="1"/>
</dbReference>
<keyword evidence="3" id="KW-0732">Signal</keyword>
<evidence type="ECO:0000256" key="2">
    <source>
        <dbReference type="PROSITE-ProRule" id="PRU00124"/>
    </source>
</evidence>
<gene>
    <name evidence="5" type="ORF">ONE63_001130</name>
</gene>
<dbReference type="PROSITE" id="PS50068">
    <property type="entry name" value="LDLRA_2"/>
    <property type="match status" value="1"/>
</dbReference>
<dbReference type="SMART" id="SM00494">
    <property type="entry name" value="ChtBD2"/>
    <property type="match status" value="1"/>
</dbReference>
<dbReference type="Gene3D" id="2.170.140.10">
    <property type="entry name" value="Chitin binding domain"/>
    <property type="match status" value="1"/>
</dbReference>
<feature type="signal peptide" evidence="3">
    <location>
        <begin position="1"/>
        <end position="20"/>
    </location>
</feature>
<evidence type="ECO:0000259" key="4">
    <source>
        <dbReference type="PROSITE" id="PS50940"/>
    </source>
</evidence>
<proteinExistence type="predicted"/>
<dbReference type="InterPro" id="IPR036508">
    <property type="entry name" value="Chitin-bd_dom_sf"/>
</dbReference>
<comment type="caution">
    <text evidence="2">Lacks conserved residue(s) required for the propagation of feature annotation.</text>
</comment>
<keyword evidence="1" id="KW-1015">Disulfide bond</keyword>
<dbReference type="Pfam" id="PF01607">
    <property type="entry name" value="CBM_14"/>
    <property type="match status" value="1"/>
</dbReference>
<dbReference type="SUPFAM" id="SSF57625">
    <property type="entry name" value="Invertebrate chitin-binding proteins"/>
    <property type="match status" value="1"/>
</dbReference>
<dbReference type="Gene3D" id="4.10.400.10">
    <property type="entry name" value="Low-density Lipoprotein Receptor"/>
    <property type="match status" value="1"/>
</dbReference>
<sequence length="262" mass="28346">MLKPWALVSALLLVAGSGEASSTCFLRKFHCDNGDEISMWGKCDGGQSDCRDLSDEKPAMCAVPNTTLAVGDSLTATVRYDSNHNSIVFLLCGDQGCNGLWLDGPLSSGGMKYEADSGCNLLGFQCSLVWHTFADGTFLTGDLVFGVERNATGLSVWREGLQEHTAFLPAPLEYTNLKVRPGCWDTNMDVQFGDAVSSWPPVPAPSQCPPAVEYLLLPVAARCGEYIVCIRGIPQRKRCPSPTQFNYSRQTCDLSANMPCKG</sequence>
<accession>A0AAV7XFB8</accession>
<dbReference type="SMART" id="SM00192">
    <property type="entry name" value="LDLa"/>
    <property type="match status" value="1"/>
</dbReference>
<dbReference type="GO" id="GO:0008061">
    <property type="term" value="F:chitin binding"/>
    <property type="evidence" value="ECO:0007669"/>
    <property type="project" value="InterPro"/>
</dbReference>
<dbReference type="InterPro" id="IPR036055">
    <property type="entry name" value="LDL_receptor-like_sf"/>
</dbReference>
<feature type="domain" description="Chitin-binding type-2" evidence="4">
    <location>
        <begin position="205"/>
        <end position="262"/>
    </location>
</feature>
<dbReference type="InterPro" id="IPR002557">
    <property type="entry name" value="Chitin-bd_dom"/>
</dbReference>
<evidence type="ECO:0000313" key="5">
    <source>
        <dbReference type="EMBL" id="KAJ1523248.1"/>
    </source>
</evidence>
<organism evidence="5 6">
    <name type="scientific">Megalurothrips usitatus</name>
    <name type="common">bean blossom thrips</name>
    <dbReference type="NCBI Taxonomy" id="439358"/>
    <lineage>
        <taxon>Eukaryota</taxon>
        <taxon>Metazoa</taxon>
        <taxon>Ecdysozoa</taxon>
        <taxon>Arthropoda</taxon>
        <taxon>Hexapoda</taxon>
        <taxon>Insecta</taxon>
        <taxon>Pterygota</taxon>
        <taxon>Neoptera</taxon>
        <taxon>Paraneoptera</taxon>
        <taxon>Thysanoptera</taxon>
        <taxon>Terebrantia</taxon>
        <taxon>Thripoidea</taxon>
        <taxon>Thripidae</taxon>
        <taxon>Megalurothrips</taxon>
    </lineage>
</organism>
<comment type="caution">
    <text evidence="5">The sequence shown here is derived from an EMBL/GenBank/DDBJ whole genome shotgun (WGS) entry which is preliminary data.</text>
</comment>
<keyword evidence="6" id="KW-1185">Reference proteome</keyword>
<evidence type="ECO:0000256" key="1">
    <source>
        <dbReference type="ARBA" id="ARBA00023157"/>
    </source>
</evidence>
<dbReference type="InterPro" id="IPR002172">
    <property type="entry name" value="LDrepeatLR_classA_rpt"/>
</dbReference>
<dbReference type="SUPFAM" id="SSF57424">
    <property type="entry name" value="LDL receptor-like module"/>
    <property type="match status" value="1"/>
</dbReference>
<dbReference type="PROSITE" id="PS50940">
    <property type="entry name" value="CHIT_BIND_II"/>
    <property type="match status" value="1"/>
</dbReference>
<dbReference type="Proteomes" id="UP001075354">
    <property type="component" value="Chromosome 10"/>
</dbReference>
<evidence type="ECO:0000256" key="3">
    <source>
        <dbReference type="SAM" id="SignalP"/>
    </source>
</evidence>
<protein>
    <recommendedName>
        <fullName evidence="4">Chitin-binding type-2 domain-containing protein</fullName>
    </recommendedName>
</protein>
<dbReference type="EMBL" id="JAPTSV010000010">
    <property type="protein sequence ID" value="KAJ1523248.1"/>
    <property type="molecule type" value="Genomic_DNA"/>
</dbReference>
<feature type="chain" id="PRO_5043764993" description="Chitin-binding type-2 domain-containing protein" evidence="3">
    <location>
        <begin position="21"/>
        <end position="262"/>
    </location>
</feature>
<dbReference type="AlphaFoldDB" id="A0AAV7XFB8"/>
<name>A0AAV7XFB8_9NEOP</name>